<dbReference type="PROSITE" id="PS50883">
    <property type="entry name" value="EAL"/>
    <property type="match status" value="1"/>
</dbReference>
<reference evidence="3" key="1">
    <citation type="journal article" date="2019" name="Int. J. Syst. Evol. Microbiol.">
        <title>The Global Catalogue of Microorganisms (GCM) 10K type strain sequencing project: providing services to taxonomists for standard genome sequencing and annotation.</title>
        <authorList>
            <consortium name="The Broad Institute Genomics Platform"/>
            <consortium name="The Broad Institute Genome Sequencing Center for Infectious Disease"/>
            <person name="Wu L."/>
            <person name="Ma J."/>
        </authorList>
    </citation>
    <scope>NUCLEOTIDE SEQUENCE [LARGE SCALE GENOMIC DNA]</scope>
    <source>
        <strain evidence="3">CCUG 57113</strain>
    </source>
</reference>
<evidence type="ECO:0000313" key="3">
    <source>
        <dbReference type="Proteomes" id="UP001596105"/>
    </source>
</evidence>
<sequence length="457" mass="52178">MNFQTLIDRLLLTIKSLMPDRTYKYFPPDFTLRRPSVSLLDKSLRKKASCDLTLYRLDFSQLRDDIPEEVWESLQDCCRRHLRLAARDAFGDSRIVAVDQADKMDFILLTEREVSLPSATGAADSDRYRIETIRSELEIGLAGHQPEWRHCMKVIVATVAIKPDYRADGAKKALRDGYQSALAVATGILTPQMEHLRQQMEQLLEQGSISVLAQPIMNLTSGDVHGWEILTRGPEGSPLHLPDELFRFASQARMLSRLEFLVVKRALEEISARGIREPVFLNVTASTLSHPLFLSHVLQCLEKQQPLCPQQVYFEITERHQITDMASMIEILRKYRKHGFRFAVDDAGSGYSGLHWIGELVPELIKIDRSVIRHVDREAVKESLLRAIVTAAREINCDIVAEGVEREEEADMLFKLDVSMGQGFYFARPDVLLYEHERGMFQETKAKIQQRRGLVAS</sequence>
<feature type="domain" description="EAL" evidence="1">
    <location>
        <begin position="193"/>
        <end position="443"/>
    </location>
</feature>
<organism evidence="2 3">
    <name type="scientific">Cohnella suwonensis</name>
    <dbReference type="NCBI Taxonomy" id="696072"/>
    <lineage>
        <taxon>Bacteria</taxon>
        <taxon>Bacillati</taxon>
        <taxon>Bacillota</taxon>
        <taxon>Bacilli</taxon>
        <taxon>Bacillales</taxon>
        <taxon>Paenibacillaceae</taxon>
        <taxon>Cohnella</taxon>
    </lineage>
</organism>
<dbReference type="SUPFAM" id="SSF141868">
    <property type="entry name" value="EAL domain-like"/>
    <property type="match status" value="1"/>
</dbReference>
<proteinExistence type="predicted"/>
<dbReference type="PANTHER" id="PTHR33121:SF76">
    <property type="entry name" value="SIGNALING PROTEIN"/>
    <property type="match status" value="1"/>
</dbReference>
<dbReference type="InterPro" id="IPR001633">
    <property type="entry name" value="EAL_dom"/>
</dbReference>
<dbReference type="PANTHER" id="PTHR33121">
    <property type="entry name" value="CYCLIC DI-GMP PHOSPHODIESTERASE PDEF"/>
    <property type="match status" value="1"/>
</dbReference>
<dbReference type="SMART" id="SM00052">
    <property type="entry name" value="EAL"/>
    <property type="match status" value="1"/>
</dbReference>
<name>A0ABW0LS19_9BACL</name>
<dbReference type="CDD" id="cd01948">
    <property type="entry name" value="EAL"/>
    <property type="match status" value="1"/>
</dbReference>
<protein>
    <submittedName>
        <fullName evidence="2">EAL domain-containing protein</fullName>
    </submittedName>
</protein>
<keyword evidence="3" id="KW-1185">Reference proteome</keyword>
<evidence type="ECO:0000313" key="2">
    <source>
        <dbReference type="EMBL" id="MFC5468703.1"/>
    </source>
</evidence>
<dbReference type="InterPro" id="IPR050706">
    <property type="entry name" value="Cyclic-di-GMP_PDE-like"/>
</dbReference>
<evidence type="ECO:0000259" key="1">
    <source>
        <dbReference type="PROSITE" id="PS50883"/>
    </source>
</evidence>
<dbReference type="EMBL" id="JBHSMH010000018">
    <property type="protein sequence ID" value="MFC5468703.1"/>
    <property type="molecule type" value="Genomic_DNA"/>
</dbReference>
<comment type="caution">
    <text evidence="2">The sequence shown here is derived from an EMBL/GenBank/DDBJ whole genome shotgun (WGS) entry which is preliminary data.</text>
</comment>
<gene>
    <name evidence="2" type="ORF">ACFPPD_08205</name>
</gene>
<dbReference type="Gene3D" id="3.20.20.450">
    <property type="entry name" value="EAL domain"/>
    <property type="match status" value="1"/>
</dbReference>
<dbReference type="Proteomes" id="UP001596105">
    <property type="component" value="Unassembled WGS sequence"/>
</dbReference>
<dbReference type="InterPro" id="IPR035919">
    <property type="entry name" value="EAL_sf"/>
</dbReference>
<dbReference type="Pfam" id="PF00563">
    <property type="entry name" value="EAL"/>
    <property type="match status" value="1"/>
</dbReference>
<accession>A0ABW0LS19</accession>